<name>A0A8H5TL27_FUSHE</name>
<keyword evidence="2" id="KW-1185">Reference proteome</keyword>
<accession>A0A8H5TL27</accession>
<dbReference type="EMBL" id="JAAGWQ010000071">
    <property type="protein sequence ID" value="KAF5671039.1"/>
    <property type="molecule type" value="Genomic_DNA"/>
</dbReference>
<comment type="caution">
    <text evidence="1">The sequence shown here is derived from an EMBL/GenBank/DDBJ whole genome shotgun (WGS) entry which is preliminary data.</text>
</comment>
<evidence type="ECO:0000313" key="2">
    <source>
        <dbReference type="Proteomes" id="UP000567885"/>
    </source>
</evidence>
<protein>
    <submittedName>
        <fullName evidence="1">Uncharacterized protein</fullName>
    </submittedName>
</protein>
<dbReference type="Proteomes" id="UP000567885">
    <property type="component" value="Unassembled WGS sequence"/>
</dbReference>
<evidence type="ECO:0000313" key="1">
    <source>
        <dbReference type="EMBL" id="KAF5671039.1"/>
    </source>
</evidence>
<dbReference type="OrthoDB" id="5052024at2759"/>
<sequence length="274" mass="31103">MSTSNNQATTGAEARKRLTTSLNRMVQDGHIAIPEGHYFQLDENGVPVVVVAPIPQVSPMRMFQIKDHIRKNLRDRSTHWNTLLSFLNMVDAPSFTHMHLWDIIKDCHAATMKDCDWIHHVCDTLEKSPEKLLTFSLKDCLAPCIGRFVGTCNDSSDRVNAVTELNKLSHDHFGFYILIVRIHELYDEVIKSAARVEASSQNGKHIAQCLRALSQALDLSDAKRDLEAVVFVSLRQRCAEILDGNRERSVSPEPEPRGIYYGFNTFTPHQHEEI</sequence>
<dbReference type="AlphaFoldDB" id="A0A8H5TL27"/>
<organism evidence="1 2">
    <name type="scientific">Fusarium heterosporum</name>
    <dbReference type="NCBI Taxonomy" id="42747"/>
    <lineage>
        <taxon>Eukaryota</taxon>
        <taxon>Fungi</taxon>
        <taxon>Dikarya</taxon>
        <taxon>Ascomycota</taxon>
        <taxon>Pezizomycotina</taxon>
        <taxon>Sordariomycetes</taxon>
        <taxon>Hypocreomycetidae</taxon>
        <taxon>Hypocreales</taxon>
        <taxon>Nectriaceae</taxon>
        <taxon>Fusarium</taxon>
        <taxon>Fusarium heterosporum species complex</taxon>
    </lineage>
</organism>
<gene>
    <name evidence="1" type="ORF">FHETE_4295</name>
</gene>
<reference evidence="1 2" key="1">
    <citation type="submission" date="2020-05" db="EMBL/GenBank/DDBJ databases">
        <title>Identification and distribution of gene clusters putatively required for synthesis of sphingolipid metabolism inhibitors in phylogenetically diverse species of the filamentous fungus Fusarium.</title>
        <authorList>
            <person name="Kim H.-S."/>
            <person name="Busman M."/>
            <person name="Brown D.W."/>
            <person name="Divon H."/>
            <person name="Uhlig S."/>
            <person name="Proctor R.H."/>
        </authorList>
    </citation>
    <scope>NUCLEOTIDE SEQUENCE [LARGE SCALE GENOMIC DNA]</scope>
    <source>
        <strain evidence="1 2">NRRL 20693</strain>
    </source>
</reference>
<proteinExistence type="predicted"/>